<evidence type="ECO:0000259" key="3">
    <source>
        <dbReference type="Pfam" id="PF13358"/>
    </source>
</evidence>
<protein>
    <submittedName>
        <fullName evidence="4">Putative transposase</fullName>
    </submittedName>
</protein>
<dbReference type="InterPro" id="IPR052338">
    <property type="entry name" value="Transposase_5"/>
</dbReference>
<gene>
    <name evidence="4" type="primary">tr2</name>
</gene>
<evidence type="ECO:0000259" key="2">
    <source>
        <dbReference type="Pfam" id="PF01498"/>
    </source>
</evidence>
<sequence>MPTPRGPTTSLSKRGQILGYAILDGRQKMTLREISKKTGILESTCSNIIRTARERASVNGIQDLCVTENLKPLPTALKGSNQALTEEEKGHLVETALKDAEHCRMTFTQLAEADISRQTVSKILAENKIHRRKPTTKPSLNAAQQAARLAFCYEHRNYDWHSVIFTDESYFETGNLRQRRARGVLRRAGEAYRPQNIQRKFAQGATVMFWGAILYGKSGIIYLLLLLLLFITISLSLTIFIIFNRRESSIILQREYEFELAENTRATVLGHVVPFPTPELKVRKVERKGGIDWYIYRERILNPLLYPFTQQAIQDFPDRNIKIMEDNAPAHIHHYHNIPRERLGLRKLVWPANSPDLNPIETIWTELKDKLMDQIGPRMTARDIRHVLEQVSFTFPFILLLLTIYIGVEKLSTRTCEPPYRIYVFTNGSLYCR</sequence>
<proteinExistence type="predicted"/>
<keyword evidence="1" id="KW-1133">Transmembrane helix</keyword>
<dbReference type="Pfam" id="PF13358">
    <property type="entry name" value="DDE_3"/>
    <property type="match status" value="1"/>
</dbReference>
<dbReference type="GO" id="GO:0015074">
    <property type="term" value="P:DNA integration"/>
    <property type="evidence" value="ECO:0007669"/>
    <property type="project" value="InterPro"/>
</dbReference>
<evidence type="ECO:0000256" key="1">
    <source>
        <dbReference type="SAM" id="Phobius"/>
    </source>
</evidence>
<name>W0C8W7_9PEZI</name>
<keyword evidence="1" id="KW-0812">Transmembrane</keyword>
<feature type="domain" description="Transposase Tc1-like" evidence="2">
    <location>
        <begin position="112"/>
        <end position="157"/>
    </location>
</feature>
<dbReference type="Gene3D" id="3.30.420.10">
    <property type="entry name" value="Ribonuclease H-like superfamily/Ribonuclease H"/>
    <property type="match status" value="1"/>
</dbReference>
<keyword evidence="1" id="KW-0472">Membrane</keyword>
<accession>W0C8W7</accession>
<dbReference type="PANTHER" id="PTHR23022">
    <property type="entry name" value="TRANSPOSABLE ELEMENT-RELATED"/>
    <property type="match status" value="1"/>
</dbReference>
<evidence type="ECO:0000313" key="4">
    <source>
        <dbReference type="EMBL" id="AHE80945.1"/>
    </source>
</evidence>
<reference evidence="4" key="1">
    <citation type="journal article" date="2013" name="PLoS ONE">
        <title>Mating Type Locus of Chinese Black Truffles Reveals Heterothallism and the Presence of Cryptic Species within theT. indicum Species Complex.</title>
        <authorList>
            <person name="Belfiori B."/>
            <person name="Riccioni C."/>
            <person name="Paolocci F."/>
            <person name="Rubini A."/>
        </authorList>
    </citation>
    <scope>NUCLEOTIDE SEQUENCE</scope>
    <source>
        <strain evidence="4">CF10</strain>
    </source>
</reference>
<dbReference type="InterPro" id="IPR038717">
    <property type="entry name" value="Tc1-like_DDE_dom"/>
</dbReference>
<dbReference type="GO" id="GO:0003677">
    <property type="term" value="F:DNA binding"/>
    <property type="evidence" value="ECO:0007669"/>
    <property type="project" value="InterPro"/>
</dbReference>
<feature type="transmembrane region" description="Helical" evidence="1">
    <location>
        <begin position="387"/>
        <end position="408"/>
    </location>
</feature>
<feature type="transmembrane region" description="Helical" evidence="1">
    <location>
        <begin position="220"/>
        <end position="243"/>
    </location>
</feature>
<dbReference type="GO" id="GO:0006313">
    <property type="term" value="P:DNA transposition"/>
    <property type="evidence" value="ECO:0007669"/>
    <property type="project" value="InterPro"/>
</dbReference>
<dbReference type="EMBL" id="KF318364">
    <property type="protein sequence ID" value="AHE80945.1"/>
    <property type="molecule type" value="Genomic_DNA"/>
</dbReference>
<dbReference type="InterPro" id="IPR002492">
    <property type="entry name" value="Transposase_Tc1-like"/>
</dbReference>
<dbReference type="InterPro" id="IPR036397">
    <property type="entry name" value="RNaseH_sf"/>
</dbReference>
<organism evidence="4">
    <name type="scientific">Tuber indicum</name>
    <dbReference type="NCBI Taxonomy" id="55307"/>
    <lineage>
        <taxon>Eukaryota</taxon>
        <taxon>Fungi</taxon>
        <taxon>Dikarya</taxon>
        <taxon>Ascomycota</taxon>
        <taxon>Pezizomycotina</taxon>
        <taxon>Pezizomycetes</taxon>
        <taxon>Pezizales</taxon>
        <taxon>Tuberaceae</taxon>
        <taxon>Tuber</taxon>
    </lineage>
</organism>
<dbReference type="Pfam" id="PF01498">
    <property type="entry name" value="HTH_Tnp_Tc3_2"/>
    <property type="match status" value="1"/>
</dbReference>
<dbReference type="AlphaFoldDB" id="W0C8W7"/>
<feature type="domain" description="Tc1-like transposase DDE" evidence="3">
    <location>
        <begin position="288"/>
        <end position="373"/>
    </location>
</feature>
<dbReference type="PANTHER" id="PTHR23022:SF135">
    <property type="entry name" value="SI:DKEY-77F5.3"/>
    <property type="match status" value="1"/>
</dbReference>